<organism evidence="1 2">
    <name type="scientific">Chlorobaculum parvum (strain DSM 263 / NCIMB 8327)</name>
    <name type="common">Chlorobium vibrioforme subsp. thiosulfatophilum</name>
    <dbReference type="NCBI Taxonomy" id="517417"/>
    <lineage>
        <taxon>Bacteria</taxon>
        <taxon>Pseudomonadati</taxon>
        <taxon>Chlorobiota</taxon>
        <taxon>Chlorobiia</taxon>
        <taxon>Chlorobiales</taxon>
        <taxon>Chlorobiaceae</taxon>
        <taxon>Chlorobaculum</taxon>
    </lineage>
</organism>
<accession>B3QN02</accession>
<keyword evidence="2" id="KW-1185">Reference proteome</keyword>
<reference evidence="1" key="1">
    <citation type="submission" date="2008-06" db="EMBL/GenBank/DDBJ databases">
        <title>Complete sequence of Chlorobaculum parvum NCIB 8327.</title>
        <authorList>
            <consortium name="US DOE Joint Genome Institute"/>
            <person name="Lucas S."/>
            <person name="Copeland A."/>
            <person name="Lapidus A."/>
            <person name="Glavina del Rio T."/>
            <person name="Dalin E."/>
            <person name="Tice H."/>
            <person name="Bruce D."/>
            <person name="Goodwin L."/>
            <person name="Pitluck S."/>
            <person name="Schmutz J."/>
            <person name="Larimer F."/>
            <person name="Land M."/>
            <person name="Hauser L."/>
            <person name="Kyrpides N."/>
            <person name="Mikhailova N."/>
            <person name="Zhao F."/>
            <person name="Li T."/>
            <person name="Liu Z."/>
            <person name="Overmann J."/>
            <person name="Bryant D.A."/>
            <person name="Richardson P."/>
        </authorList>
    </citation>
    <scope>NUCLEOTIDE SEQUENCE [LARGE SCALE GENOMIC DNA]</scope>
    <source>
        <strain evidence="1">NCIB 8327</strain>
    </source>
</reference>
<name>B3QN02_CHLP8</name>
<protein>
    <submittedName>
        <fullName evidence="1">Uncharacterized protein</fullName>
    </submittedName>
</protein>
<dbReference type="Proteomes" id="UP000008811">
    <property type="component" value="Chromosome"/>
</dbReference>
<gene>
    <name evidence="1" type="ordered locus">Cpar_0892</name>
</gene>
<dbReference type="RefSeq" id="WP_012502138.1">
    <property type="nucleotide sequence ID" value="NC_011027.1"/>
</dbReference>
<evidence type="ECO:0000313" key="2">
    <source>
        <dbReference type="Proteomes" id="UP000008811"/>
    </source>
</evidence>
<dbReference type="HOGENOM" id="CLU_007876_0_0_10"/>
<dbReference type="KEGG" id="cpc:Cpar_0892"/>
<dbReference type="eggNOG" id="COG3422">
    <property type="taxonomic scope" value="Bacteria"/>
</dbReference>
<dbReference type="AlphaFoldDB" id="B3QN02"/>
<dbReference type="OrthoDB" id="8263000at2"/>
<evidence type="ECO:0000313" key="1">
    <source>
        <dbReference type="EMBL" id="ACF11305.1"/>
    </source>
</evidence>
<dbReference type="STRING" id="517417.Cpar_0892"/>
<sequence length="1101" mass="123589">MPEKSVTIPKEPKRQPDQNFTLLRHQGIELIERMSSKWWTDYNSHDPGITILEALCYAITDLGYRIGWNVQDLLADPPGKDAAKSTQPFFTARQTLTVNPLTADDFRRLLIDHDGVRNAWATPRKSVCESYWYPDFKEDRLSFLPSVLKKNVSAIWPLGMWDIHLQFETHPELGDLNERKATYTLAVETDPSQSLFVTLEFRLPEWDSEAWGQPSGYVDSDGKLLKSVSKVSLKNAASSAGQKRSYTVDIELFIDNETQPSIVLEQVPVSLYGTSTAIKSFGAAFESNSFFEQELVQALAEPFILKSAAVRQIMEQVSATLQSHRNLCEEFCSIKPIQVEEVAVCADIVVAADADIEQALASVLFTIENHFNPQVPFHSLQELLDEGVAVDEIFEGPMLNHGFIRQDELDEAQLRQGLRTSDIINELVEIDGIIAVRNLRLTRLDSTGKAVSGVADTGTGTDKDKVSAEWTLKISDNHLPVLSIENSAFTFYKNELPFTADFLEVRDTLNLLRGQAEQLKIEQKSVLDLPAPEGTWRNPGDYSPVQYELPAIYGTGPDGVREPATEERRAQVKQLKTYLMVFEQLLANAYSQLANARHLFSLDPGVEQTLFVKDLNHEELIRGVSDILKAELDASTLHSMVESDSTMQERRNLFLDHLLARFGERITDYALHLTGYDGKQKSAAQLIKDKLTLLSALPSLSRNRARGLNSEEEAVLKKRIALLAGMAEESEEKIIIVEHLLLRPRFHGDALLEVCLDGSSATSCGRQDPYSFQLTVIMPGWHAPFDSNIDLRRSIERTIRQEIPAHLLGKICWIDNQEYPSSERNKFVELLTTYLRKKGKTAGNAMPTITSASNGAGLIHDAALPVVTAWLESGEYRLYQGGTVKTALRELLSEKLDPLSAIYGGVSNYDTIAEDVFEYLTDHFIDLVTDDRWHLHDRFTEVWNAWLTVPNEEHQAPERSNDFIEQVRKAMIGKIGPWLDPAETARQAVGQFGELFSKALNQPGAKSESLDDPKKFVGSVFDTATGYEPLNNRSLSDSEKQQLKELFIDFYAPRIEQSLLLRDVVSMLARLRSIYPSATLHDCKEGNDINPVRLDSTMLGG</sequence>
<proteinExistence type="predicted"/>
<dbReference type="EMBL" id="CP001099">
    <property type="protein sequence ID" value="ACF11305.1"/>
    <property type="molecule type" value="Genomic_DNA"/>
</dbReference>